<gene>
    <name evidence="1" type="ORF">METZ01_LOCUS330592</name>
</gene>
<protein>
    <submittedName>
        <fullName evidence="1">Uncharacterized protein</fullName>
    </submittedName>
</protein>
<evidence type="ECO:0000313" key="1">
    <source>
        <dbReference type="EMBL" id="SVC77738.1"/>
    </source>
</evidence>
<organism evidence="1">
    <name type="scientific">marine metagenome</name>
    <dbReference type="NCBI Taxonomy" id="408172"/>
    <lineage>
        <taxon>unclassified sequences</taxon>
        <taxon>metagenomes</taxon>
        <taxon>ecological metagenomes</taxon>
    </lineage>
</organism>
<sequence length="22" mass="2637">MIKVELEIPSLVQLTFMIKLKY</sequence>
<dbReference type="AlphaFoldDB" id="A0A382PYN4"/>
<accession>A0A382PYN4</accession>
<reference evidence="1" key="1">
    <citation type="submission" date="2018-05" db="EMBL/GenBank/DDBJ databases">
        <authorList>
            <person name="Lanie J.A."/>
            <person name="Ng W.-L."/>
            <person name="Kazmierczak K.M."/>
            <person name="Andrzejewski T.M."/>
            <person name="Davidsen T.M."/>
            <person name="Wayne K.J."/>
            <person name="Tettelin H."/>
            <person name="Glass J.I."/>
            <person name="Rusch D."/>
            <person name="Podicherti R."/>
            <person name="Tsui H.-C.T."/>
            <person name="Winkler M.E."/>
        </authorList>
    </citation>
    <scope>NUCLEOTIDE SEQUENCE</scope>
</reference>
<proteinExistence type="predicted"/>
<dbReference type="EMBL" id="UINC01110315">
    <property type="protein sequence ID" value="SVC77738.1"/>
    <property type="molecule type" value="Genomic_DNA"/>
</dbReference>
<name>A0A382PYN4_9ZZZZ</name>